<keyword evidence="2" id="KW-1185">Reference proteome</keyword>
<sequence length="136" mass="14638">MNMKKKFIGTLASLVVVTSIGVTLPENSVTTLHQNVAQAKEGKVLAKYTLSKKRVKSAAKSMSKNKGKVDKWSTVVSGLFGKWGVPIGAASLASAQAQQKAINTFKKAAKQNKRVQVLIKQGPTPNLKSVSYKIVR</sequence>
<reference evidence="1 2" key="1">
    <citation type="journal article" date="2024" name="ISME J.">
        <title>Staphylococcus epidermidis bacteriocin A37 kills natural competitors with a unique mechanism of action.</title>
        <authorList>
            <person name="Puls J.S."/>
            <person name="Winnerling B."/>
            <person name="Power J.J."/>
            <person name="Kruger A.M."/>
            <person name="Brajtenbach D."/>
            <person name="Johnson M."/>
            <person name="Bilici K."/>
            <person name="Camus L."/>
            <person name="Fliesswasser T."/>
            <person name="Schneider T."/>
            <person name="Sahl H.G."/>
            <person name="Ghosal D."/>
            <person name="Kubitscheck U."/>
            <person name="Heilbronner S."/>
            <person name="Grein F."/>
        </authorList>
    </citation>
    <scope>NUCLEOTIDE SEQUENCE [LARGE SCALE GENOMIC DNA]</scope>
    <source>
        <strain evidence="1 2">SCK7</strain>
    </source>
</reference>
<dbReference type="Proteomes" id="UP001468345">
    <property type="component" value="Chromosome"/>
</dbReference>
<evidence type="ECO:0000313" key="2">
    <source>
        <dbReference type="Proteomes" id="UP001468345"/>
    </source>
</evidence>
<name>A0ABZ2WEF2_9STAP</name>
<accession>A0ABZ2WEF2</accession>
<gene>
    <name evidence="1" type="ORF">SHJJP9002_002587</name>
</gene>
<protein>
    <submittedName>
        <fullName evidence="1">Uncharacterized protein</fullName>
    </submittedName>
</protein>
<proteinExistence type="predicted"/>
<evidence type="ECO:0000313" key="1">
    <source>
        <dbReference type="EMBL" id="WZG10560.1"/>
    </source>
</evidence>
<dbReference type="RefSeq" id="WP_341636634.1">
    <property type="nucleotide sequence ID" value="NZ_CP133006.1"/>
</dbReference>
<organism evidence="1 2">
    <name type="scientific">Staphylococcus casei</name>
    <dbReference type="NCBI Taxonomy" id="201828"/>
    <lineage>
        <taxon>Bacteria</taxon>
        <taxon>Bacillati</taxon>
        <taxon>Bacillota</taxon>
        <taxon>Bacilli</taxon>
        <taxon>Bacillales</taxon>
        <taxon>Staphylococcaceae</taxon>
        <taxon>Staphylococcus</taxon>
    </lineage>
</organism>
<dbReference type="EMBL" id="CP133006">
    <property type="protein sequence ID" value="WZG10560.1"/>
    <property type="molecule type" value="Genomic_DNA"/>
</dbReference>